<dbReference type="EMBL" id="BSOW01000018">
    <property type="protein sequence ID" value="GLR88333.1"/>
    <property type="molecule type" value="Genomic_DNA"/>
</dbReference>
<dbReference type="InterPro" id="IPR000281">
    <property type="entry name" value="HTH_RpiR"/>
</dbReference>
<feature type="domain" description="SIS" evidence="6">
    <location>
        <begin position="141"/>
        <end position="281"/>
    </location>
</feature>
<reference evidence="8" key="1">
    <citation type="journal article" date="2019" name="Int. J. Syst. Evol. Microbiol.">
        <title>The Global Catalogue of Microorganisms (GCM) 10K type strain sequencing project: providing services to taxonomists for standard genome sequencing and annotation.</title>
        <authorList>
            <consortium name="The Broad Institute Genomics Platform"/>
            <consortium name="The Broad Institute Genome Sequencing Center for Infectious Disease"/>
            <person name="Wu L."/>
            <person name="Ma J."/>
        </authorList>
    </citation>
    <scope>NUCLEOTIDE SEQUENCE [LARGE SCALE GENOMIC DNA]</scope>
    <source>
        <strain evidence="8">NBRC 102520</strain>
    </source>
</reference>
<feature type="compositionally biased region" description="Basic and acidic residues" evidence="4">
    <location>
        <begin position="1"/>
        <end position="16"/>
    </location>
</feature>
<evidence type="ECO:0000256" key="1">
    <source>
        <dbReference type="ARBA" id="ARBA00023015"/>
    </source>
</evidence>
<dbReference type="RefSeq" id="WP_284269705.1">
    <property type="nucleotide sequence ID" value="NZ_BSOW01000018.1"/>
</dbReference>
<comment type="caution">
    <text evidence="7">The sequence shown here is derived from an EMBL/GenBank/DDBJ whole genome shotgun (WGS) entry which is preliminary data.</text>
</comment>
<dbReference type="Proteomes" id="UP001156905">
    <property type="component" value="Unassembled WGS sequence"/>
</dbReference>
<dbReference type="InterPro" id="IPR046348">
    <property type="entry name" value="SIS_dom_sf"/>
</dbReference>
<dbReference type="PANTHER" id="PTHR30514">
    <property type="entry name" value="GLUCOKINASE"/>
    <property type="match status" value="1"/>
</dbReference>
<feature type="domain" description="HTH rpiR-type" evidence="5">
    <location>
        <begin position="21"/>
        <end position="97"/>
    </location>
</feature>
<keyword evidence="3" id="KW-0804">Transcription</keyword>
<dbReference type="Pfam" id="PF01418">
    <property type="entry name" value="HTH_6"/>
    <property type="match status" value="1"/>
</dbReference>
<dbReference type="SUPFAM" id="SSF53697">
    <property type="entry name" value="SIS domain"/>
    <property type="match status" value="1"/>
</dbReference>
<dbReference type="Gene3D" id="1.10.10.10">
    <property type="entry name" value="Winged helix-like DNA-binding domain superfamily/Winged helix DNA-binding domain"/>
    <property type="match status" value="1"/>
</dbReference>
<keyword evidence="2" id="KW-0238">DNA-binding</keyword>
<dbReference type="CDD" id="cd05013">
    <property type="entry name" value="SIS_RpiR"/>
    <property type="match status" value="1"/>
</dbReference>
<dbReference type="InterPro" id="IPR036388">
    <property type="entry name" value="WH-like_DNA-bd_sf"/>
</dbReference>
<dbReference type="PROSITE" id="PS51071">
    <property type="entry name" value="HTH_RPIR"/>
    <property type="match status" value="1"/>
</dbReference>
<name>A0ABQ6B2K4_9BRAD</name>
<evidence type="ECO:0000256" key="4">
    <source>
        <dbReference type="SAM" id="MobiDB-lite"/>
    </source>
</evidence>
<dbReference type="Gene3D" id="3.40.50.10490">
    <property type="entry name" value="Glucose-6-phosphate isomerase like protein, domain 1"/>
    <property type="match status" value="1"/>
</dbReference>
<sequence length="320" mass="34269">MTRDGDKPAPETDRHAGSGATDIITTIRLASPKLPASQQRIAQLVLDDPDSILRTNVEVLAEQVGVSAPTIIRFARSVGCEGVRDLKLKLAAALALGTPHLHRSLRPGDQTEAIVGNLIGSTIAAIAEWQKLVDPAVIEQVATAFNQARRIDCFGTGATSHFMAQDLQARLFRLGLTANAFSDAHFQLVSASSMTSRDVVVAISYVGRMPTLLEAVKLARERGATVVAMTRAGTPLAGLARWVLPLDVPDDATMRVGTDAYIAQFILVEILTVATGLRRDPAVIRRLGQIYRDLQTRSVDSDAVSGLAANNWQTIFGQSG</sequence>
<evidence type="ECO:0000256" key="2">
    <source>
        <dbReference type="ARBA" id="ARBA00023125"/>
    </source>
</evidence>
<accession>A0ABQ6B2K4</accession>
<dbReference type="PROSITE" id="PS51464">
    <property type="entry name" value="SIS"/>
    <property type="match status" value="1"/>
</dbReference>
<gene>
    <name evidence="7" type="primary">ptpR</name>
    <name evidence="7" type="ORF">GCM10007857_50450</name>
</gene>
<feature type="region of interest" description="Disordered" evidence="4">
    <location>
        <begin position="1"/>
        <end position="20"/>
    </location>
</feature>
<dbReference type="SUPFAM" id="SSF46689">
    <property type="entry name" value="Homeodomain-like"/>
    <property type="match status" value="1"/>
</dbReference>
<dbReference type="InterPro" id="IPR035472">
    <property type="entry name" value="RpiR-like_SIS"/>
</dbReference>
<evidence type="ECO:0000313" key="7">
    <source>
        <dbReference type="EMBL" id="GLR88333.1"/>
    </source>
</evidence>
<evidence type="ECO:0000259" key="5">
    <source>
        <dbReference type="PROSITE" id="PS51071"/>
    </source>
</evidence>
<dbReference type="Pfam" id="PF01380">
    <property type="entry name" value="SIS"/>
    <property type="match status" value="1"/>
</dbReference>
<dbReference type="InterPro" id="IPR009057">
    <property type="entry name" value="Homeodomain-like_sf"/>
</dbReference>
<evidence type="ECO:0000256" key="3">
    <source>
        <dbReference type="ARBA" id="ARBA00023163"/>
    </source>
</evidence>
<dbReference type="InterPro" id="IPR047640">
    <property type="entry name" value="RpiR-like"/>
</dbReference>
<keyword evidence="1" id="KW-0805">Transcription regulation</keyword>
<evidence type="ECO:0000313" key="8">
    <source>
        <dbReference type="Proteomes" id="UP001156905"/>
    </source>
</evidence>
<protein>
    <submittedName>
        <fullName evidence="7">Transcriptional regulator, rpir family protein</fullName>
    </submittedName>
</protein>
<evidence type="ECO:0000259" key="6">
    <source>
        <dbReference type="PROSITE" id="PS51464"/>
    </source>
</evidence>
<dbReference type="InterPro" id="IPR001347">
    <property type="entry name" value="SIS_dom"/>
</dbReference>
<proteinExistence type="predicted"/>
<dbReference type="PANTHER" id="PTHR30514:SF1">
    <property type="entry name" value="HTH-TYPE TRANSCRIPTIONAL REGULATOR HEXR-RELATED"/>
    <property type="match status" value="1"/>
</dbReference>
<organism evidence="7 8">
    <name type="scientific">Bradyrhizobium iriomotense</name>
    <dbReference type="NCBI Taxonomy" id="441950"/>
    <lineage>
        <taxon>Bacteria</taxon>
        <taxon>Pseudomonadati</taxon>
        <taxon>Pseudomonadota</taxon>
        <taxon>Alphaproteobacteria</taxon>
        <taxon>Hyphomicrobiales</taxon>
        <taxon>Nitrobacteraceae</taxon>
        <taxon>Bradyrhizobium</taxon>
    </lineage>
</organism>
<keyword evidence="8" id="KW-1185">Reference proteome</keyword>